<feature type="transmembrane region" description="Helical" evidence="8">
    <location>
        <begin position="133"/>
        <end position="153"/>
    </location>
</feature>
<sequence length="190" mass="20419">MSLFTILISTVFVNNYVFARFLGICPFLGVSKKTDTAFGMGVAVTFVITLSSILTYIIQKTILDKLGLEYLQTIVFILVIATLVQFVEMVIKKTSPTLYNALGVYLPLITTNCVVLGVAILNIQEGYNLIETIVNSVGASVGFALALVLMAGVREQLELADIPEALKGFPIALISAGLMSIAFLGFNGLV</sequence>
<name>A0A1M5UXW9_9FIRM</name>
<evidence type="ECO:0000256" key="3">
    <source>
        <dbReference type="ARBA" id="ARBA00022692"/>
    </source>
</evidence>
<feature type="transmembrane region" description="Helical" evidence="8">
    <location>
        <begin position="37"/>
        <end position="58"/>
    </location>
</feature>
<dbReference type="EMBL" id="FQXR01000003">
    <property type="protein sequence ID" value="SHH67790.1"/>
    <property type="molecule type" value="Genomic_DNA"/>
</dbReference>
<keyword evidence="5 8" id="KW-0249">Electron transport</keyword>
<dbReference type="Pfam" id="PF02508">
    <property type="entry name" value="Rnf-Nqr"/>
    <property type="match status" value="1"/>
</dbReference>
<dbReference type="EC" id="7.-.-.-" evidence="8"/>
<reference evidence="9 10" key="1">
    <citation type="submission" date="2016-11" db="EMBL/GenBank/DDBJ databases">
        <authorList>
            <person name="Jaros S."/>
            <person name="Januszkiewicz K."/>
            <person name="Wedrychowicz H."/>
        </authorList>
    </citation>
    <scope>NUCLEOTIDE SEQUENCE [LARGE SCALE GENOMIC DNA]</scope>
    <source>
        <strain evidence="9 10">DSM 13106</strain>
    </source>
</reference>
<keyword evidence="4 8" id="KW-1278">Translocase</keyword>
<dbReference type="STRING" id="1123281.SAMN02745180_00810"/>
<keyword evidence="8" id="KW-1003">Cell membrane</keyword>
<evidence type="ECO:0000256" key="6">
    <source>
        <dbReference type="ARBA" id="ARBA00022989"/>
    </source>
</evidence>
<feature type="transmembrane region" description="Helical" evidence="8">
    <location>
        <begin position="165"/>
        <end position="186"/>
    </location>
</feature>
<feature type="transmembrane region" description="Helical" evidence="8">
    <location>
        <begin position="70"/>
        <end position="91"/>
    </location>
</feature>
<dbReference type="InterPro" id="IPR003667">
    <property type="entry name" value="NqrDE/RnfAE"/>
</dbReference>
<evidence type="ECO:0000313" key="9">
    <source>
        <dbReference type="EMBL" id="SHH67790.1"/>
    </source>
</evidence>
<dbReference type="PIRSF" id="PIRSF006102">
    <property type="entry name" value="NQR_DE"/>
    <property type="match status" value="1"/>
</dbReference>
<evidence type="ECO:0000313" key="10">
    <source>
        <dbReference type="Proteomes" id="UP000184389"/>
    </source>
</evidence>
<keyword evidence="7 8" id="KW-0472">Membrane</keyword>
<dbReference type="RefSeq" id="WP_072743391.1">
    <property type="nucleotide sequence ID" value="NZ_FQXR01000003.1"/>
</dbReference>
<gene>
    <name evidence="8" type="primary">rnfA</name>
    <name evidence="9" type="ORF">SAMN02745180_00810</name>
</gene>
<comment type="subcellular location">
    <subcellularLocation>
        <location evidence="8">Cell membrane</location>
        <topology evidence="8">Multi-pass membrane protein</topology>
    </subcellularLocation>
    <subcellularLocation>
        <location evidence="1">Endomembrane system</location>
        <topology evidence="1">Multi-pass membrane protein</topology>
    </subcellularLocation>
</comment>
<keyword evidence="10" id="KW-1185">Reference proteome</keyword>
<dbReference type="PANTHER" id="PTHR30335">
    <property type="entry name" value="INTEGRAL MEMBRANE PROTEIN OF SOXR-REDUCING COMPLEX"/>
    <property type="match status" value="1"/>
</dbReference>
<organism evidence="9 10">
    <name type="scientific">Sporanaerobacter acetigenes DSM 13106</name>
    <dbReference type="NCBI Taxonomy" id="1123281"/>
    <lineage>
        <taxon>Bacteria</taxon>
        <taxon>Bacillati</taxon>
        <taxon>Bacillota</taxon>
        <taxon>Tissierellia</taxon>
        <taxon>Tissierellales</taxon>
        <taxon>Sporanaerobacteraceae</taxon>
        <taxon>Sporanaerobacter</taxon>
    </lineage>
</organism>
<comment type="subunit">
    <text evidence="8">The complex is composed of six subunits: RnfA, RnfB, RnfC, RnfD, RnfE and RnfG.</text>
</comment>
<accession>A0A1M5UXW9</accession>
<feature type="transmembrane region" description="Helical" evidence="8">
    <location>
        <begin position="6"/>
        <end position="30"/>
    </location>
</feature>
<keyword evidence="2 8" id="KW-0813">Transport</keyword>
<evidence type="ECO:0000256" key="4">
    <source>
        <dbReference type="ARBA" id="ARBA00022967"/>
    </source>
</evidence>
<keyword evidence="6 8" id="KW-1133">Transmembrane helix</keyword>
<dbReference type="Proteomes" id="UP000184389">
    <property type="component" value="Unassembled WGS sequence"/>
</dbReference>
<dbReference type="OrthoDB" id="9803631at2"/>
<dbReference type="GO" id="GO:0005886">
    <property type="term" value="C:plasma membrane"/>
    <property type="evidence" value="ECO:0007669"/>
    <property type="project" value="UniProtKB-SubCell"/>
</dbReference>
<evidence type="ECO:0000256" key="8">
    <source>
        <dbReference type="HAMAP-Rule" id="MF_00459"/>
    </source>
</evidence>
<evidence type="ECO:0000256" key="2">
    <source>
        <dbReference type="ARBA" id="ARBA00022448"/>
    </source>
</evidence>
<evidence type="ECO:0000256" key="5">
    <source>
        <dbReference type="ARBA" id="ARBA00022982"/>
    </source>
</evidence>
<dbReference type="AlphaFoldDB" id="A0A1M5UXW9"/>
<evidence type="ECO:0000256" key="1">
    <source>
        <dbReference type="ARBA" id="ARBA00004127"/>
    </source>
</evidence>
<proteinExistence type="inferred from homology"/>
<dbReference type="NCBIfam" id="NF003481">
    <property type="entry name" value="PRK05151.1"/>
    <property type="match status" value="1"/>
</dbReference>
<dbReference type="HAMAP" id="MF_00459">
    <property type="entry name" value="RsxA_RnfA"/>
    <property type="match status" value="1"/>
</dbReference>
<comment type="function">
    <text evidence="8">Part of a membrane-bound complex that couples electron transfer with translocation of ions across the membrane.</text>
</comment>
<dbReference type="InterPro" id="IPR011293">
    <property type="entry name" value="Ion_transpt_RnfA/RsxA"/>
</dbReference>
<dbReference type="GO" id="GO:0022900">
    <property type="term" value="P:electron transport chain"/>
    <property type="evidence" value="ECO:0007669"/>
    <property type="project" value="UniProtKB-UniRule"/>
</dbReference>
<dbReference type="InterPro" id="IPR050133">
    <property type="entry name" value="NqrDE/RnfAE_oxidrdctase"/>
</dbReference>
<comment type="similarity">
    <text evidence="8">Belongs to the NqrDE/RnfAE family.</text>
</comment>
<dbReference type="NCBIfam" id="TIGR01943">
    <property type="entry name" value="rnfA"/>
    <property type="match status" value="1"/>
</dbReference>
<protein>
    <recommendedName>
        <fullName evidence="8">Ion-translocating oxidoreductase complex subunit A</fullName>
        <ecNumber evidence="8">7.-.-.-</ecNumber>
    </recommendedName>
    <alternativeName>
        <fullName evidence="8">Rnf electron transport complex subunit A</fullName>
    </alternativeName>
</protein>
<feature type="transmembrane region" description="Helical" evidence="8">
    <location>
        <begin position="98"/>
        <end position="121"/>
    </location>
</feature>
<evidence type="ECO:0000256" key="7">
    <source>
        <dbReference type="ARBA" id="ARBA00023136"/>
    </source>
</evidence>
<dbReference type="GO" id="GO:0012505">
    <property type="term" value="C:endomembrane system"/>
    <property type="evidence" value="ECO:0007669"/>
    <property type="project" value="UniProtKB-SubCell"/>
</dbReference>
<dbReference type="PANTHER" id="PTHR30335:SF0">
    <property type="entry name" value="ION-TRANSLOCATING OXIDOREDUCTASE COMPLEX SUBUNIT A"/>
    <property type="match status" value="1"/>
</dbReference>
<keyword evidence="3 8" id="KW-0812">Transmembrane</keyword>